<evidence type="ECO:0000313" key="12">
    <source>
        <dbReference type="Proteomes" id="UP000027135"/>
    </source>
</evidence>
<evidence type="ECO:0000256" key="3">
    <source>
        <dbReference type="ARBA" id="ARBA00022679"/>
    </source>
</evidence>
<keyword evidence="9" id="KW-0119">Carbohydrate metabolism</keyword>
<comment type="subcellular location">
    <subcellularLocation>
        <location evidence="1 9">Golgi apparatus membrane</location>
        <topology evidence="1 9">Single-pass type II membrane protein</topology>
    </subcellularLocation>
</comment>
<comment type="similarity">
    <text evidence="2 9">Belongs to the sulfotransferase 2 family.</text>
</comment>
<reference evidence="11 12" key="1">
    <citation type="journal article" date="2014" name="Nat. Commun.">
        <title>Molecular traces of alternative social organization in a termite genome.</title>
        <authorList>
            <person name="Terrapon N."/>
            <person name="Li C."/>
            <person name="Robertson H.M."/>
            <person name="Ji L."/>
            <person name="Meng X."/>
            <person name="Booth W."/>
            <person name="Chen Z."/>
            <person name="Childers C.P."/>
            <person name="Glastad K.M."/>
            <person name="Gokhale K."/>
            <person name="Gowin J."/>
            <person name="Gronenberg W."/>
            <person name="Hermansen R.A."/>
            <person name="Hu H."/>
            <person name="Hunt B.G."/>
            <person name="Huylmans A.K."/>
            <person name="Khalil S.M."/>
            <person name="Mitchell R.D."/>
            <person name="Munoz-Torres M.C."/>
            <person name="Mustard J.A."/>
            <person name="Pan H."/>
            <person name="Reese J.T."/>
            <person name="Scharf M.E."/>
            <person name="Sun F."/>
            <person name="Vogel H."/>
            <person name="Xiao J."/>
            <person name="Yang W."/>
            <person name="Yang Z."/>
            <person name="Yang Z."/>
            <person name="Zhou J."/>
            <person name="Zhu J."/>
            <person name="Brent C.S."/>
            <person name="Elsik C.G."/>
            <person name="Goodisman M.A."/>
            <person name="Liberles D.A."/>
            <person name="Roe R.M."/>
            <person name="Vargo E.L."/>
            <person name="Vilcinskas A."/>
            <person name="Wang J."/>
            <person name="Bornberg-Bauer E."/>
            <person name="Korb J."/>
            <person name="Zhang G."/>
            <person name="Liebig J."/>
        </authorList>
    </citation>
    <scope>NUCLEOTIDE SEQUENCE [LARGE SCALE GENOMIC DNA]</scope>
    <source>
        <tissue evidence="11">Whole organism</tissue>
    </source>
</reference>
<dbReference type="EC" id="2.8.2.-" evidence="9"/>
<protein>
    <recommendedName>
        <fullName evidence="9">Carbohydrate sulfotransferase</fullName>
        <ecNumber evidence="9">2.8.2.-</ecNumber>
    </recommendedName>
</protein>
<dbReference type="Pfam" id="PF03567">
    <property type="entry name" value="Sulfotransfer_2"/>
    <property type="match status" value="1"/>
</dbReference>
<evidence type="ECO:0000256" key="9">
    <source>
        <dbReference type="RuleBase" id="RU364020"/>
    </source>
</evidence>
<dbReference type="InterPro" id="IPR027417">
    <property type="entry name" value="P-loop_NTPase"/>
</dbReference>
<feature type="transmembrane region" description="Helical" evidence="9">
    <location>
        <begin position="21"/>
        <end position="44"/>
    </location>
</feature>
<dbReference type="SUPFAM" id="SSF52540">
    <property type="entry name" value="P-loop containing nucleoside triphosphate hydrolases"/>
    <property type="match status" value="1"/>
</dbReference>
<keyword evidence="7 9" id="KW-0472">Membrane</keyword>
<evidence type="ECO:0000256" key="7">
    <source>
        <dbReference type="ARBA" id="ARBA00023136"/>
    </source>
</evidence>
<evidence type="ECO:0000256" key="10">
    <source>
        <dbReference type="SAM" id="MobiDB-lite"/>
    </source>
</evidence>
<dbReference type="OrthoDB" id="2019940at2759"/>
<keyword evidence="3 9" id="KW-0808">Transferase</keyword>
<evidence type="ECO:0000256" key="4">
    <source>
        <dbReference type="ARBA" id="ARBA00022692"/>
    </source>
</evidence>
<dbReference type="Proteomes" id="UP000027135">
    <property type="component" value="Unassembled WGS sequence"/>
</dbReference>
<evidence type="ECO:0000256" key="2">
    <source>
        <dbReference type="ARBA" id="ARBA00006339"/>
    </source>
</evidence>
<evidence type="ECO:0000256" key="1">
    <source>
        <dbReference type="ARBA" id="ARBA00004323"/>
    </source>
</evidence>
<dbReference type="FunCoup" id="A0A067RLT5">
    <property type="interactions" value="20"/>
</dbReference>
<evidence type="ECO:0000256" key="6">
    <source>
        <dbReference type="ARBA" id="ARBA00023034"/>
    </source>
</evidence>
<name>A0A067RLT5_ZOONE</name>
<organism evidence="11 12">
    <name type="scientific">Zootermopsis nevadensis</name>
    <name type="common">Dampwood termite</name>
    <dbReference type="NCBI Taxonomy" id="136037"/>
    <lineage>
        <taxon>Eukaryota</taxon>
        <taxon>Metazoa</taxon>
        <taxon>Ecdysozoa</taxon>
        <taxon>Arthropoda</taxon>
        <taxon>Hexapoda</taxon>
        <taxon>Insecta</taxon>
        <taxon>Pterygota</taxon>
        <taxon>Neoptera</taxon>
        <taxon>Polyneoptera</taxon>
        <taxon>Dictyoptera</taxon>
        <taxon>Blattodea</taxon>
        <taxon>Blattoidea</taxon>
        <taxon>Termitoidae</taxon>
        <taxon>Termopsidae</taxon>
        <taxon>Zootermopsis</taxon>
    </lineage>
</organism>
<dbReference type="OMA" id="LVWCNIF"/>
<dbReference type="InParanoid" id="A0A067RLT5"/>
<dbReference type="GO" id="GO:0016051">
    <property type="term" value="P:carbohydrate biosynthetic process"/>
    <property type="evidence" value="ECO:0007669"/>
    <property type="project" value="InterPro"/>
</dbReference>
<dbReference type="InterPro" id="IPR018011">
    <property type="entry name" value="Carb_sulfotrans_8-10"/>
</dbReference>
<keyword evidence="8 9" id="KW-0325">Glycoprotein</keyword>
<dbReference type="EMBL" id="KK852601">
    <property type="protein sequence ID" value="KDR20510.1"/>
    <property type="molecule type" value="Genomic_DNA"/>
</dbReference>
<dbReference type="GO" id="GO:0008146">
    <property type="term" value="F:sulfotransferase activity"/>
    <property type="evidence" value="ECO:0007669"/>
    <property type="project" value="InterPro"/>
</dbReference>
<dbReference type="PANTHER" id="PTHR12137">
    <property type="entry name" value="CARBOHYDRATE SULFOTRANSFERASE"/>
    <property type="match status" value="1"/>
</dbReference>
<accession>A0A067RLT5</accession>
<dbReference type="Gene3D" id="3.40.50.300">
    <property type="entry name" value="P-loop containing nucleotide triphosphate hydrolases"/>
    <property type="match status" value="1"/>
</dbReference>
<evidence type="ECO:0000256" key="8">
    <source>
        <dbReference type="ARBA" id="ARBA00023180"/>
    </source>
</evidence>
<evidence type="ECO:0000313" key="11">
    <source>
        <dbReference type="EMBL" id="KDR20510.1"/>
    </source>
</evidence>
<sequence length="391" mass="45659">MRGIYYFWPRLLLRASKKYRSILHTFVFLSAGFGYCILLGSYAYSRHHQLARSRNINTTNSSTQNGAMQNTGSKTQKATISFKSGKVIQLVNNEPEDDGYDLEDLESELEGRRHRVWEVCVARGLNTEGKPNAWEFFIDPTHSLIWCNIFKAASSTWLYNFNLLGGYKEKYLRQSKKNPLVLARSNFPRPTIKQLQEALPKSLSFLIVREPFERLLSAYRNKIEGLPHRFYRKMGREIVAKYRKSNSPPNVINPTPTGPTFSEFVNYITDTAGSYKVTKFDEHWAPYYSFCTPCQVNFTVIAKLETLTRDQEYIIRRAGLENILKLSRHKDRPKMILNKARDGKNTNDLTRRYYGQLSKKQLKKLHYIYGLDFEMFGYNVTKYYEIVKEDT</sequence>
<keyword evidence="12" id="KW-1185">Reference proteome</keyword>
<gene>
    <name evidence="11" type="ORF">L798_04900</name>
</gene>
<evidence type="ECO:0000256" key="5">
    <source>
        <dbReference type="ARBA" id="ARBA00022989"/>
    </source>
</evidence>
<dbReference type="AlphaFoldDB" id="A0A067RLT5"/>
<keyword evidence="5 9" id="KW-1133">Transmembrane helix</keyword>
<dbReference type="eggNOG" id="KOG4651">
    <property type="taxonomic scope" value="Eukaryota"/>
</dbReference>
<proteinExistence type="inferred from homology"/>
<dbReference type="GO" id="GO:0000139">
    <property type="term" value="C:Golgi membrane"/>
    <property type="evidence" value="ECO:0007669"/>
    <property type="project" value="UniProtKB-SubCell"/>
</dbReference>
<keyword evidence="6 9" id="KW-0333">Golgi apparatus</keyword>
<keyword evidence="9" id="KW-0735">Signal-anchor</keyword>
<dbReference type="PANTHER" id="PTHR12137:SF30">
    <property type="entry name" value="CARBOHYDRATE SULFOTRANSFERASE"/>
    <property type="match status" value="1"/>
</dbReference>
<dbReference type="InterPro" id="IPR005331">
    <property type="entry name" value="Sulfotransferase"/>
</dbReference>
<feature type="region of interest" description="Disordered" evidence="10">
    <location>
        <begin position="55"/>
        <end position="74"/>
    </location>
</feature>
<keyword evidence="4 9" id="KW-0812">Transmembrane</keyword>